<evidence type="ECO:0000256" key="1">
    <source>
        <dbReference type="ARBA" id="ARBA00006096"/>
    </source>
</evidence>
<keyword evidence="4" id="KW-1185">Reference proteome</keyword>
<dbReference type="Gene3D" id="3.40.710.10">
    <property type="entry name" value="DD-peptidase/beta-lactamase superfamily"/>
    <property type="match status" value="2"/>
</dbReference>
<gene>
    <name evidence="3" type="ORF">DZC73_16060</name>
</gene>
<dbReference type="SUPFAM" id="SSF56601">
    <property type="entry name" value="beta-lactamase/transpeptidase-like"/>
    <property type="match status" value="1"/>
</dbReference>
<comment type="similarity">
    <text evidence="1">Belongs to the peptidase S13 family.</text>
</comment>
<proteinExistence type="inferred from homology"/>
<keyword evidence="2" id="KW-0378">Hydrolase</keyword>
<organism evidence="3 4">
    <name type="scientific">Piscinibacter terrae</name>
    <dbReference type="NCBI Taxonomy" id="2496871"/>
    <lineage>
        <taxon>Bacteria</taxon>
        <taxon>Pseudomonadati</taxon>
        <taxon>Pseudomonadota</taxon>
        <taxon>Betaproteobacteria</taxon>
        <taxon>Burkholderiales</taxon>
        <taxon>Sphaerotilaceae</taxon>
        <taxon>Piscinibacter</taxon>
    </lineage>
</organism>
<reference evidence="3 4" key="2">
    <citation type="submission" date="2018-12" db="EMBL/GenBank/DDBJ databases">
        <title>Rhizobacter gummiphilus sp. nov., a rubber-degrading bacterium isolated from the soil of a botanical garden in Japan.</title>
        <authorList>
            <person name="Shunsuke S.S."/>
        </authorList>
    </citation>
    <scope>NUCLEOTIDE SEQUENCE [LARGE SCALE GENOMIC DNA]</scope>
    <source>
        <strain evidence="3 4">S-16</strain>
    </source>
</reference>
<dbReference type="PANTHER" id="PTHR30023:SF0">
    <property type="entry name" value="PENICILLIN-SENSITIVE CARBOXYPEPTIDASE A"/>
    <property type="match status" value="1"/>
</dbReference>
<evidence type="ECO:0000313" key="4">
    <source>
        <dbReference type="Proteomes" id="UP000267464"/>
    </source>
</evidence>
<evidence type="ECO:0000256" key="2">
    <source>
        <dbReference type="ARBA" id="ARBA00022801"/>
    </source>
</evidence>
<dbReference type="Gene3D" id="3.50.80.20">
    <property type="entry name" value="D-Ala-D-Ala carboxypeptidase C, peptidase S13"/>
    <property type="match status" value="1"/>
</dbReference>
<protein>
    <recommendedName>
        <fullName evidence="5">D-alanyl-D-alanine carboxypeptidase/D-alanyl-D-alanine-endopeptidase</fullName>
    </recommendedName>
</protein>
<dbReference type="GO" id="GO:0000270">
    <property type="term" value="P:peptidoglycan metabolic process"/>
    <property type="evidence" value="ECO:0007669"/>
    <property type="project" value="TreeGrafter"/>
</dbReference>
<dbReference type="AlphaFoldDB" id="A0A3N7HNC0"/>
<dbReference type="PANTHER" id="PTHR30023">
    <property type="entry name" value="D-ALANYL-D-ALANINE CARBOXYPEPTIDASE"/>
    <property type="match status" value="1"/>
</dbReference>
<sequence>MSPRSGATRNASRCSSSARTHRIAGSIERMHMDDLMMFRRCLFLILGWWACCLAPAARALDDAPRGLPAPVTQRLAAAGVPLSSLGVYVMPVDGEGASVMASLNAEHPFVMASTTKLVTSVAALELLGPAYEWRTRAFATAPVRAGRLQGDLVIVGGSAGLTPGELERWFRQMRSEGLTSIAGNIVMEHVAFLHESNDWRETVEANAQPEPEPVPTPVAAQMRRGAPGSLVVTVSPSKGPRAIVTVSPRPAGTSIVNDVSMGEGCIAFAVWETPDEGGPPQLAVRGTWDPACGKRDVAAVRAPASVKLVQDTPQQAMPSLRLPAITAPAPALPAAPKIVADLWREAGGRIAGRVIEMPRWGGSERLRSQSPWASQIAVPLAEVLREMNKTSNNLAARGLLLSLADGGSLKKVAFGSGEAARLRDAQARVHDWLHSQGYADDDIHVDVGSGQSRAERGKPRAMVQLLTKAWHGAIAKALVDSLPIAGVDGTLAHRMLKGPATGQAFLKTGTLSDTRALAGYVKGKSGQVYAVAMMVNHPRAAMVTPALDAFIEWLAAHG</sequence>
<dbReference type="GO" id="GO:0006508">
    <property type="term" value="P:proteolysis"/>
    <property type="evidence" value="ECO:0007669"/>
    <property type="project" value="InterPro"/>
</dbReference>
<accession>A0A3N7HNC0</accession>
<dbReference type="InterPro" id="IPR000667">
    <property type="entry name" value="Peptidase_S13"/>
</dbReference>
<comment type="caution">
    <text evidence="3">The sequence shown here is derived from an EMBL/GenBank/DDBJ whole genome shotgun (WGS) entry which is preliminary data.</text>
</comment>
<dbReference type="Pfam" id="PF02113">
    <property type="entry name" value="Peptidase_S13"/>
    <property type="match status" value="2"/>
</dbReference>
<evidence type="ECO:0000313" key="3">
    <source>
        <dbReference type="EMBL" id="RQP23644.1"/>
    </source>
</evidence>
<dbReference type="GO" id="GO:0004185">
    <property type="term" value="F:serine-type carboxypeptidase activity"/>
    <property type="evidence" value="ECO:0007669"/>
    <property type="project" value="InterPro"/>
</dbReference>
<name>A0A3N7HNC0_9BURK</name>
<dbReference type="EMBL" id="QUSW01000004">
    <property type="protein sequence ID" value="RQP23644.1"/>
    <property type="molecule type" value="Genomic_DNA"/>
</dbReference>
<reference evidence="3 4" key="1">
    <citation type="submission" date="2018-08" db="EMBL/GenBank/DDBJ databases">
        <authorList>
            <person name="Khan S.A."/>
            <person name="Jeon C.O."/>
            <person name="Chun B.H."/>
            <person name="Jeong S.E."/>
        </authorList>
    </citation>
    <scope>NUCLEOTIDE SEQUENCE [LARGE SCALE GENOMIC DNA]</scope>
    <source>
        <strain evidence="3 4">S-16</strain>
    </source>
</reference>
<evidence type="ECO:0008006" key="5">
    <source>
        <dbReference type="Google" id="ProtNLM"/>
    </source>
</evidence>
<dbReference type="Proteomes" id="UP000267464">
    <property type="component" value="Unassembled WGS sequence"/>
</dbReference>
<dbReference type="InterPro" id="IPR012338">
    <property type="entry name" value="Beta-lactam/transpept-like"/>
</dbReference>